<reference evidence="3 4" key="1">
    <citation type="journal article" date="2013" name="Stand. Genomic Sci.">
        <title>Genomic Encyclopedia of Type Strains, Phase I: The one thousand microbial genomes (KMG-I) project.</title>
        <authorList>
            <person name="Kyrpides N.C."/>
            <person name="Woyke T."/>
            <person name="Eisen J.A."/>
            <person name="Garrity G."/>
            <person name="Lilburn T.G."/>
            <person name="Beck B.J."/>
            <person name="Whitman W.B."/>
            <person name="Hugenholtz P."/>
            <person name="Klenk H.P."/>
        </authorList>
    </citation>
    <scope>NUCLEOTIDE SEQUENCE [LARGE SCALE GENOMIC DNA]</scope>
    <source>
        <strain evidence="3 4">DSM 13484</strain>
    </source>
</reference>
<dbReference type="RefSeq" id="WP_145716690.1">
    <property type="nucleotide sequence ID" value="NZ_BAAAFY010000004.1"/>
</dbReference>
<dbReference type="InterPro" id="IPR039566">
    <property type="entry name" value="CvfB_S1_st"/>
</dbReference>
<dbReference type="Gene3D" id="2.40.50.140">
    <property type="entry name" value="Nucleic acid-binding proteins"/>
    <property type="match status" value="2"/>
</dbReference>
<dbReference type="Pfam" id="PF17783">
    <property type="entry name" value="WHD_CvfB"/>
    <property type="match status" value="1"/>
</dbReference>
<evidence type="ECO:0000256" key="1">
    <source>
        <dbReference type="PIRNR" id="PIRNR012524"/>
    </source>
</evidence>
<feature type="domain" description="S1 motif" evidence="2">
    <location>
        <begin position="68"/>
        <end position="130"/>
    </location>
</feature>
<comment type="similarity">
    <text evidence="1">Belongs to the CvfB family.</text>
</comment>
<dbReference type="InterPro" id="IPR003029">
    <property type="entry name" value="S1_domain"/>
</dbReference>
<evidence type="ECO:0000259" key="2">
    <source>
        <dbReference type="SMART" id="SM00316"/>
    </source>
</evidence>
<dbReference type="OrthoDB" id="9801597at2"/>
<dbReference type="PIRSF" id="PIRSF012524">
    <property type="entry name" value="YitL_S1"/>
    <property type="match status" value="1"/>
</dbReference>
<dbReference type="AlphaFoldDB" id="A0A562SZL8"/>
<dbReference type="GO" id="GO:0003676">
    <property type="term" value="F:nucleic acid binding"/>
    <property type="evidence" value="ECO:0007669"/>
    <property type="project" value="InterPro"/>
</dbReference>
<feature type="domain" description="S1 motif" evidence="2">
    <location>
        <begin position="143"/>
        <end position="205"/>
    </location>
</feature>
<name>A0A562SZL8_CHIJA</name>
<dbReference type="Gene3D" id="1.10.10.10">
    <property type="entry name" value="Winged helix-like DNA-binding domain superfamily/Winged helix DNA-binding domain"/>
    <property type="match status" value="1"/>
</dbReference>
<proteinExistence type="inferred from homology"/>
<dbReference type="Pfam" id="PF13509">
    <property type="entry name" value="S1_2"/>
    <property type="match status" value="2"/>
</dbReference>
<evidence type="ECO:0000313" key="4">
    <source>
        <dbReference type="Proteomes" id="UP000316778"/>
    </source>
</evidence>
<accession>A0A562SZL8</accession>
<dbReference type="PANTHER" id="PTHR37296">
    <property type="entry name" value="CONSERVED VIRULENCE FACTOR B"/>
    <property type="match status" value="1"/>
</dbReference>
<organism evidence="3 4">
    <name type="scientific">Chitinophaga japonensis</name>
    <name type="common">Flexibacter japonensis</name>
    <dbReference type="NCBI Taxonomy" id="104662"/>
    <lineage>
        <taxon>Bacteria</taxon>
        <taxon>Pseudomonadati</taxon>
        <taxon>Bacteroidota</taxon>
        <taxon>Chitinophagia</taxon>
        <taxon>Chitinophagales</taxon>
        <taxon>Chitinophagaceae</taxon>
        <taxon>Chitinophaga</taxon>
    </lineage>
</organism>
<dbReference type="PANTHER" id="PTHR37296:SF1">
    <property type="entry name" value="CONSERVED VIRULENCE FACTOR B"/>
    <property type="match status" value="1"/>
</dbReference>
<sequence>MIKIGAYNKLKVKKAADFGVFLDGGDQEILLPKRYVPAGTSPGDELEVFLYHDSENRLIATTEKPKGVAGDILLLKAVDVTDQGAFLDWGLMKDLFVPKSQQLSRMHKGQEYLVRIYIDNLSGRLAATEKIDPYLSNETLAVKEMDPVELIVYRRTDIGYVVIINGQHTGLLHFNDVFRPLDIGERLPGFVKNIKAGNKIDVAPGQAGYKRVEDEGAKILRLLRENNGYLPYHDKSDPDEIYAFFGMSKKTFKMAAGSLYKQQLITFTKSGIQLISNE</sequence>
<dbReference type="InterPro" id="IPR012340">
    <property type="entry name" value="NA-bd_OB-fold"/>
</dbReference>
<comment type="caution">
    <text evidence="3">The sequence shown here is derived from an EMBL/GenBank/DDBJ whole genome shotgun (WGS) entry which is preliminary data.</text>
</comment>
<dbReference type="Proteomes" id="UP000316778">
    <property type="component" value="Unassembled WGS sequence"/>
</dbReference>
<protein>
    <recommendedName>
        <fullName evidence="2">S1 motif domain-containing protein</fullName>
    </recommendedName>
</protein>
<keyword evidence="4" id="KW-1185">Reference proteome</keyword>
<dbReference type="InterPro" id="IPR014464">
    <property type="entry name" value="CvfB_fam"/>
</dbReference>
<dbReference type="SMART" id="SM00316">
    <property type="entry name" value="S1"/>
    <property type="match status" value="3"/>
</dbReference>
<gene>
    <name evidence="3" type="ORF">LX66_3955</name>
</gene>
<dbReference type="InterPro" id="IPR036388">
    <property type="entry name" value="WH-like_DNA-bd_sf"/>
</dbReference>
<dbReference type="InterPro" id="IPR040764">
    <property type="entry name" value="CvfB_WH"/>
</dbReference>
<feature type="domain" description="S1 motif" evidence="2">
    <location>
        <begin position="3"/>
        <end position="63"/>
    </location>
</feature>
<evidence type="ECO:0000313" key="3">
    <source>
        <dbReference type="EMBL" id="TWI86692.1"/>
    </source>
</evidence>
<dbReference type="EMBL" id="VLLG01000004">
    <property type="protein sequence ID" value="TWI86692.1"/>
    <property type="molecule type" value="Genomic_DNA"/>
</dbReference>